<dbReference type="OrthoDB" id="20524at2759"/>
<evidence type="ECO:0000313" key="8">
    <source>
        <dbReference type="EMBL" id="GAC75362.1"/>
    </source>
</evidence>
<feature type="compositionally biased region" description="Low complexity" evidence="6">
    <location>
        <begin position="252"/>
        <end position="281"/>
    </location>
</feature>
<dbReference type="GO" id="GO:0007059">
    <property type="term" value="P:chromosome segregation"/>
    <property type="evidence" value="ECO:0007669"/>
    <property type="project" value="TreeGrafter"/>
</dbReference>
<dbReference type="GO" id="GO:0005634">
    <property type="term" value="C:nucleus"/>
    <property type="evidence" value="ECO:0007669"/>
    <property type="project" value="TreeGrafter"/>
</dbReference>
<keyword evidence="3" id="KW-0547">Nucleotide-binding</keyword>
<dbReference type="AlphaFoldDB" id="M9MGM8"/>
<evidence type="ECO:0000313" key="9">
    <source>
        <dbReference type="Proteomes" id="UP000011976"/>
    </source>
</evidence>
<keyword evidence="5" id="KW-0067">ATP-binding</keyword>
<dbReference type="Gene3D" id="1.10.510.10">
    <property type="entry name" value="Transferase(Phosphotransferase) domain 1"/>
    <property type="match status" value="1"/>
</dbReference>
<feature type="region of interest" description="Disordered" evidence="6">
    <location>
        <begin position="88"/>
        <end position="119"/>
    </location>
</feature>
<feature type="region of interest" description="Disordered" evidence="6">
    <location>
        <begin position="383"/>
        <end position="429"/>
    </location>
</feature>
<dbReference type="GO" id="GO:0004674">
    <property type="term" value="F:protein serine/threonine kinase activity"/>
    <property type="evidence" value="ECO:0007669"/>
    <property type="project" value="UniProtKB-KW"/>
</dbReference>
<evidence type="ECO:0000256" key="4">
    <source>
        <dbReference type="ARBA" id="ARBA00022777"/>
    </source>
</evidence>
<feature type="compositionally biased region" description="Acidic residues" evidence="6">
    <location>
        <begin position="297"/>
        <end position="307"/>
    </location>
</feature>
<evidence type="ECO:0000259" key="7">
    <source>
        <dbReference type="PROSITE" id="PS50011"/>
    </source>
</evidence>
<evidence type="ECO:0000256" key="2">
    <source>
        <dbReference type="ARBA" id="ARBA00022679"/>
    </source>
</evidence>
<sequence length="958" mass="105881">MTAVSRYHDLVPSTPVLRRSSRHAGGVLPDHPQSDHANATIGDSPLPPAPVSHFLGDAESQPEPPQYSSAASHIATNAAHSRVRPLRISSEAHRDTHSDPYDDSPGTGRRAAPPAASHRDELGSLRAAGIFRDAPVQDAYSRSSPFASASALQHDELRSKSSPPLRMAKVGALASHRESASPLHDAELRINASLPARRRSAEKADEDEEKKVRYAPIEERVSVKRDTPDDAAHRAGSSSVQPATGYRTPAMTGRALRSAATAAPATAQRSAARSLRTLTRSSNRHPPARRVVRRYSDDEDDDLDEEKAEANRSNGADDAQSASPDPQQPRASRHSQDGSSNSGSGYAAGSGAAPTSAEAAERPDRRFLPYGYDAEKEKLRAEMMERASLVRSPAPESQPARPARQQAPDEVGAIQDYDMQPPPPRRNEAHPLARRTVAEPALAREDGSIHPTRGQVEAIQSFLASNIAAPADPLANRRLVPASNNDLREGQRAAPRAPNGVSDHLLKSAGLSSTSARPSAAVGQQDENEPAEEDACRLYSEIRHEAIWAETTRQMQKPLSQEERFMKEIAGSTRCVKLPGFKFRRKQLTKGGFSTVHILRGPACEKVRNADTGMVDEISVPEEQQAFFALKQVDLKQIESEQDKLDLIAEANLQRTLSDLEGSEMYLLRYFGHHVTVDKNGSPDKLRILIELGEHDFGTVLAQQAPLPREAIAHYFREMLEAVHFIHGANLVHADLKPANFLMVDERLKLIDFGISKKIPKGTVHISRDIIIGTPNYMAPEAIKIARTKGRRVYKAGKPSDVWSLGCILYQMIWGRPPFDRIPANRKLEMIVDPEHEIAYNRFRDPRYTDRLEVDDDLLDCVQAALRYEAEDRATIPELLRHPFLRQYAPEQDRMEEEEAVDLNETVSISRGTLRSLVARIRTLALQGELNEDNVVDRADLLFTNLQQAQQAQQQQQR</sequence>
<dbReference type="PROSITE" id="PS50011">
    <property type="entry name" value="PROTEIN_KINASE_DOM"/>
    <property type="match status" value="1"/>
</dbReference>
<dbReference type="Pfam" id="PF00069">
    <property type="entry name" value="Pkinase"/>
    <property type="match status" value="1"/>
</dbReference>
<dbReference type="EMBL" id="DF196781">
    <property type="protein sequence ID" value="GAC75362.1"/>
    <property type="molecule type" value="Genomic_DNA"/>
</dbReference>
<dbReference type="GO" id="GO:0034501">
    <property type="term" value="P:protein localization to kinetochore"/>
    <property type="evidence" value="ECO:0007669"/>
    <property type="project" value="TreeGrafter"/>
</dbReference>
<dbReference type="STRING" id="1151754.M9MGM8"/>
<dbReference type="SUPFAM" id="SSF56112">
    <property type="entry name" value="Protein kinase-like (PK-like)"/>
    <property type="match status" value="1"/>
</dbReference>
<organism evidence="8 9">
    <name type="scientific">Pseudozyma antarctica (strain T-34)</name>
    <name type="common">Yeast</name>
    <name type="synonym">Candida antarctica</name>
    <dbReference type="NCBI Taxonomy" id="1151754"/>
    <lineage>
        <taxon>Eukaryota</taxon>
        <taxon>Fungi</taxon>
        <taxon>Dikarya</taxon>
        <taxon>Basidiomycota</taxon>
        <taxon>Ustilaginomycotina</taxon>
        <taxon>Ustilaginomycetes</taxon>
        <taxon>Ustilaginales</taxon>
        <taxon>Ustilaginaceae</taxon>
        <taxon>Moesziomyces</taxon>
    </lineage>
</organism>
<reference evidence="9" key="1">
    <citation type="journal article" date="2013" name="Genome Announc.">
        <title>Genome sequence of the basidiomycetous yeast Pseudozyma antarctica T-34, a producer of the glycolipid biosurfactants mannosylerythritol lipids.</title>
        <authorList>
            <person name="Morita T."/>
            <person name="Koike H."/>
            <person name="Koyama Y."/>
            <person name="Hagiwara H."/>
            <person name="Ito E."/>
            <person name="Fukuoka T."/>
            <person name="Imura T."/>
            <person name="Machida M."/>
            <person name="Kitamoto D."/>
        </authorList>
    </citation>
    <scope>NUCLEOTIDE SEQUENCE [LARGE SCALE GENOMIC DNA]</scope>
    <source>
        <strain evidence="9">T-34</strain>
    </source>
</reference>
<feature type="compositionally biased region" description="Basic residues" evidence="6">
    <location>
        <begin position="282"/>
        <end position="293"/>
    </location>
</feature>
<name>M9MGM8_PSEA3</name>
<dbReference type="PANTHER" id="PTHR22974:SF21">
    <property type="entry name" value="DUAL SPECIFICITY PROTEIN KINASE TTK"/>
    <property type="match status" value="1"/>
</dbReference>
<accession>M9MGM8</accession>
<dbReference type="PANTHER" id="PTHR22974">
    <property type="entry name" value="MIXED LINEAGE PROTEIN KINASE"/>
    <property type="match status" value="1"/>
</dbReference>
<dbReference type="SMART" id="SM00220">
    <property type="entry name" value="S_TKc"/>
    <property type="match status" value="1"/>
</dbReference>
<evidence type="ECO:0000256" key="3">
    <source>
        <dbReference type="ARBA" id="ARBA00022741"/>
    </source>
</evidence>
<feature type="compositionally biased region" description="Basic and acidic residues" evidence="6">
    <location>
        <begin position="359"/>
        <end position="371"/>
    </location>
</feature>
<dbReference type="GO" id="GO:0005524">
    <property type="term" value="F:ATP binding"/>
    <property type="evidence" value="ECO:0007669"/>
    <property type="project" value="UniProtKB-KW"/>
</dbReference>
<dbReference type="PROSITE" id="PS00108">
    <property type="entry name" value="PROTEIN_KINASE_ST"/>
    <property type="match status" value="1"/>
</dbReference>
<dbReference type="InterPro" id="IPR011009">
    <property type="entry name" value="Kinase-like_dom_sf"/>
</dbReference>
<dbReference type="Proteomes" id="UP000011976">
    <property type="component" value="Unassembled WGS sequence"/>
</dbReference>
<dbReference type="GO" id="GO:0007094">
    <property type="term" value="P:mitotic spindle assembly checkpoint signaling"/>
    <property type="evidence" value="ECO:0007669"/>
    <property type="project" value="TreeGrafter"/>
</dbReference>
<dbReference type="InterPro" id="IPR000719">
    <property type="entry name" value="Prot_kinase_dom"/>
</dbReference>
<gene>
    <name evidence="8" type="ORF">PANT_15d00043</name>
</gene>
<feature type="compositionally biased region" description="Low complexity" evidence="6">
    <location>
        <begin position="338"/>
        <end position="358"/>
    </location>
</feature>
<dbReference type="GO" id="GO:0004712">
    <property type="term" value="F:protein serine/threonine/tyrosine kinase activity"/>
    <property type="evidence" value="ECO:0007669"/>
    <property type="project" value="TreeGrafter"/>
</dbReference>
<dbReference type="GO" id="GO:0033316">
    <property type="term" value="P:meiotic spindle assembly checkpoint signaling"/>
    <property type="evidence" value="ECO:0007669"/>
    <property type="project" value="TreeGrafter"/>
</dbReference>
<dbReference type="InterPro" id="IPR008271">
    <property type="entry name" value="Ser/Thr_kinase_AS"/>
</dbReference>
<evidence type="ECO:0000256" key="1">
    <source>
        <dbReference type="ARBA" id="ARBA00022527"/>
    </source>
</evidence>
<proteinExistence type="predicted"/>
<keyword evidence="4 8" id="KW-0418">Kinase</keyword>
<feature type="compositionally biased region" description="Basic and acidic residues" evidence="6">
    <location>
        <begin position="199"/>
        <end position="233"/>
    </location>
</feature>
<evidence type="ECO:0000256" key="6">
    <source>
        <dbReference type="SAM" id="MobiDB-lite"/>
    </source>
</evidence>
<keyword evidence="2" id="KW-0808">Transferase</keyword>
<feature type="compositionally biased region" description="Basic and acidic residues" evidence="6">
    <location>
        <begin position="175"/>
        <end position="188"/>
    </location>
</feature>
<feature type="region of interest" description="Disordered" evidence="6">
    <location>
        <begin position="171"/>
        <end position="371"/>
    </location>
</feature>
<feature type="region of interest" description="Disordered" evidence="6">
    <location>
        <begin position="484"/>
        <end position="533"/>
    </location>
</feature>
<feature type="compositionally biased region" description="Basic and acidic residues" evidence="6">
    <location>
        <begin position="90"/>
        <end position="100"/>
    </location>
</feature>
<keyword evidence="1" id="KW-0723">Serine/threonine-protein kinase</keyword>
<feature type="domain" description="Protein kinase" evidence="7">
    <location>
        <begin position="582"/>
        <end position="885"/>
    </location>
</feature>
<evidence type="ECO:0000256" key="5">
    <source>
        <dbReference type="ARBA" id="ARBA00022840"/>
    </source>
</evidence>
<dbReference type="GO" id="GO:0000776">
    <property type="term" value="C:kinetochore"/>
    <property type="evidence" value="ECO:0007669"/>
    <property type="project" value="TreeGrafter"/>
</dbReference>
<feature type="region of interest" description="Disordered" evidence="6">
    <location>
        <begin position="14"/>
        <end position="72"/>
    </location>
</feature>
<protein>
    <submittedName>
        <fullName evidence="8">Dual specificity serine/threonine and tyrosine kinase</fullName>
    </submittedName>
</protein>